<gene>
    <name evidence="1" type="ORF">GTP41_23230</name>
</gene>
<proteinExistence type="predicted"/>
<keyword evidence="2" id="KW-1185">Reference proteome</keyword>
<reference evidence="1 2" key="1">
    <citation type="submission" date="2019-12" db="EMBL/GenBank/DDBJ databases">
        <title>Novel species isolated from a subtropical stream in China.</title>
        <authorList>
            <person name="Lu H."/>
        </authorList>
    </citation>
    <scope>NUCLEOTIDE SEQUENCE [LARGE SCALE GENOMIC DNA]</scope>
    <source>
        <strain evidence="1 2">DS3</strain>
    </source>
</reference>
<accession>A0A6N9HP75</accession>
<comment type="caution">
    <text evidence="1">The sequence shown here is derived from an EMBL/GenBank/DDBJ whole genome shotgun (WGS) entry which is preliminary data.</text>
</comment>
<sequence length="69" mass="8247">MVVVLSGLVFWLVLAVVNAENQRHALANKECRDQVFKEEIDRTCLLTVRSREHWWQHLWYAMQHTSPQK</sequence>
<dbReference type="EMBL" id="WWCJ01000023">
    <property type="protein sequence ID" value="MYN05013.1"/>
    <property type="molecule type" value="Genomic_DNA"/>
</dbReference>
<protein>
    <submittedName>
        <fullName evidence="1">Uncharacterized protein</fullName>
    </submittedName>
</protein>
<name>A0A6N9HP75_9BURK</name>
<organism evidence="1 2">
    <name type="scientific">Pseudoduganella guangdongensis</name>
    <dbReference type="NCBI Taxonomy" id="2692179"/>
    <lineage>
        <taxon>Bacteria</taxon>
        <taxon>Pseudomonadati</taxon>
        <taxon>Pseudomonadota</taxon>
        <taxon>Betaproteobacteria</taxon>
        <taxon>Burkholderiales</taxon>
        <taxon>Oxalobacteraceae</taxon>
        <taxon>Telluria group</taxon>
        <taxon>Pseudoduganella</taxon>
    </lineage>
</organism>
<dbReference type="AlphaFoldDB" id="A0A6N9HP75"/>
<evidence type="ECO:0000313" key="2">
    <source>
        <dbReference type="Proteomes" id="UP000448575"/>
    </source>
</evidence>
<evidence type="ECO:0000313" key="1">
    <source>
        <dbReference type="EMBL" id="MYN05013.1"/>
    </source>
</evidence>
<dbReference type="Proteomes" id="UP000448575">
    <property type="component" value="Unassembled WGS sequence"/>
</dbReference>